<name>A0A2H0RC39_UNCKA</name>
<feature type="transmembrane region" description="Helical" evidence="1">
    <location>
        <begin position="152"/>
        <end position="168"/>
    </location>
</feature>
<dbReference type="EMBL" id="PCXU01000018">
    <property type="protein sequence ID" value="PIR43604.1"/>
    <property type="molecule type" value="Genomic_DNA"/>
</dbReference>
<comment type="caution">
    <text evidence="2">The sequence shown here is derived from an EMBL/GenBank/DDBJ whole genome shotgun (WGS) entry which is preliminary data.</text>
</comment>
<keyword evidence="1" id="KW-0472">Membrane</keyword>
<evidence type="ECO:0000313" key="2">
    <source>
        <dbReference type="EMBL" id="PIR43604.1"/>
    </source>
</evidence>
<accession>A0A2H0RC39</accession>
<protein>
    <recommendedName>
        <fullName evidence="4">Glycosyltransferase RgtA/B/C/D-like domain-containing protein</fullName>
    </recommendedName>
</protein>
<feature type="transmembrane region" description="Helical" evidence="1">
    <location>
        <begin position="226"/>
        <end position="244"/>
    </location>
</feature>
<feature type="transmembrane region" description="Helical" evidence="1">
    <location>
        <begin position="7"/>
        <end position="25"/>
    </location>
</feature>
<feature type="transmembrane region" description="Helical" evidence="1">
    <location>
        <begin position="392"/>
        <end position="412"/>
    </location>
</feature>
<dbReference type="AlphaFoldDB" id="A0A2H0RC39"/>
<reference evidence="2 3" key="1">
    <citation type="submission" date="2017-09" db="EMBL/GenBank/DDBJ databases">
        <title>Depth-based differentiation of microbial function through sediment-hosted aquifers and enrichment of novel symbionts in the deep terrestrial subsurface.</title>
        <authorList>
            <person name="Probst A.J."/>
            <person name="Ladd B."/>
            <person name="Jarett J.K."/>
            <person name="Geller-Mcgrath D.E."/>
            <person name="Sieber C.M."/>
            <person name="Emerson J.B."/>
            <person name="Anantharaman K."/>
            <person name="Thomas B.C."/>
            <person name="Malmstrom R."/>
            <person name="Stieglmeier M."/>
            <person name="Klingl A."/>
            <person name="Woyke T."/>
            <person name="Ryan C.M."/>
            <person name="Banfield J.F."/>
        </authorList>
    </citation>
    <scope>NUCLEOTIDE SEQUENCE [LARGE SCALE GENOMIC DNA]</scope>
    <source>
        <strain evidence="2">CG10_big_fil_rev_8_21_14_0_10_32_10</strain>
    </source>
</reference>
<keyword evidence="1" id="KW-0812">Transmembrane</keyword>
<dbReference type="Proteomes" id="UP000230214">
    <property type="component" value="Unassembled WGS sequence"/>
</dbReference>
<gene>
    <name evidence="2" type="ORF">COV24_02150</name>
</gene>
<evidence type="ECO:0000313" key="3">
    <source>
        <dbReference type="Proteomes" id="UP000230214"/>
    </source>
</evidence>
<sequence length="459" mass="53911">MKLLKENIFPIIIIVIGIFYVYHLSLESCLHKEWCGQDIDQYKDYSDSILSGHGFAASNVANIYFVTPDPGNLYIPEILRLPSFSYFITILRLIYDNPLVLVYLNLFLYLGILIYTYLFARMYLGKFYSSLVLLLVAFYPTLLFYSGIYANVDIFSCFMFMGYIFHVLKFENFSFSYKHVFMALLYGTLAILSRQNALPIILIPALYICLNSIFRRKIGYKFKRALLVLSIMILVLFGWSYRNYTIVNSLGLSFYSGNQLYSEHIIFTRFPNQASIYLYNWAKSDKGITFYIQNRIKNGDTIAKAYVSYNSFMKNIMFEHIFKYPIKTLNEYVFSYKTFFMVYPFSSGDNAFLFNLMRIYNFINYFILILLPIFPILIYAKKDLLSEKYEGLIFLWFSTNLYCFASTFFHGTTIGNRGVLPIFPIIVFICIYFLSVIISRTLNLDSFDVYKHGKKTEYL</sequence>
<feature type="transmembrane region" description="Helical" evidence="1">
    <location>
        <begin position="362"/>
        <end position="380"/>
    </location>
</feature>
<feature type="transmembrane region" description="Helical" evidence="1">
    <location>
        <begin position="127"/>
        <end position="146"/>
    </location>
</feature>
<feature type="transmembrane region" description="Helical" evidence="1">
    <location>
        <begin position="78"/>
        <end position="95"/>
    </location>
</feature>
<organism evidence="2 3">
    <name type="scientific">candidate division WWE3 bacterium CG10_big_fil_rev_8_21_14_0_10_32_10</name>
    <dbReference type="NCBI Taxonomy" id="1975090"/>
    <lineage>
        <taxon>Bacteria</taxon>
        <taxon>Katanobacteria</taxon>
    </lineage>
</organism>
<feature type="transmembrane region" description="Helical" evidence="1">
    <location>
        <begin position="101"/>
        <end position="120"/>
    </location>
</feature>
<feature type="transmembrane region" description="Helical" evidence="1">
    <location>
        <begin position="198"/>
        <end position="214"/>
    </location>
</feature>
<keyword evidence="1" id="KW-1133">Transmembrane helix</keyword>
<proteinExistence type="predicted"/>
<feature type="transmembrane region" description="Helical" evidence="1">
    <location>
        <begin position="418"/>
        <end position="438"/>
    </location>
</feature>
<evidence type="ECO:0000256" key="1">
    <source>
        <dbReference type="SAM" id="Phobius"/>
    </source>
</evidence>
<evidence type="ECO:0008006" key="4">
    <source>
        <dbReference type="Google" id="ProtNLM"/>
    </source>
</evidence>